<dbReference type="InterPro" id="IPR006059">
    <property type="entry name" value="SBP"/>
</dbReference>
<dbReference type="Proteomes" id="UP000240542">
    <property type="component" value="Unassembled WGS sequence"/>
</dbReference>
<feature type="signal peptide" evidence="4">
    <location>
        <begin position="1"/>
        <end position="26"/>
    </location>
</feature>
<dbReference type="PANTHER" id="PTHR30061">
    <property type="entry name" value="MALTOSE-BINDING PERIPLASMIC PROTEIN"/>
    <property type="match status" value="1"/>
</dbReference>
<organism evidence="5 6">
    <name type="scientific">Murinocardiopsis flavida</name>
    <dbReference type="NCBI Taxonomy" id="645275"/>
    <lineage>
        <taxon>Bacteria</taxon>
        <taxon>Bacillati</taxon>
        <taxon>Actinomycetota</taxon>
        <taxon>Actinomycetes</taxon>
        <taxon>Streptosporangiales</taxon>
        <taxon>Nocardiopsidaceae</taxon>
        <taxon>Murinocardiopsis</taxon>
    </lineage>
</organism>
<dbReference type="PANTHER" id="PTHR30061:SF50">
    <property type="entry name" value="MALTOSE_MALTODEXTRIN-BINDING PERIPLASMIC PROTEIN"/>
    <property type="match status" value="1"/>
</dbReference>
<dbReference type="Pfam" id="PF01547">
    <property type="entry name" value="SBP_bac_1"/>
    <property type="match status" value="1"/>
</dbReference>
<dbReference type="SUPFAM" id="SSF53850">
    <property type="entry name" value="Periplasmic binding protein-like II"/>
    <property type="match status" value="1"/>
</dbReference>
<evidence type="ECO:0000313" key="6">
    <source>
        <dbReference type="Proteomes" id="UP000240542"/>
    </source>
</evidence>
<evidence type="ECO:0000256" key="2">
    <source>
        <dbReference type="ARBA" id="ARBA00022448"/>
    </source>
</evidence>
<dbReference type="GO" id="GO:0015768">
    <property type="term" value="P:maltose transport"/>
    <property type="evidence" value="ECO:0007669"/>
    <property type="project" value="TreeGrafter"/>
</dbReference>
<sequence length="436" mass="46492">MRGSPRATGTMAMLSTAALLGLTACSGGGGGDDSGPLEVWSRSAPDPAKTYEKVFAAFTEKTGVKVDYKPVMEFDQQLQTRAGSKDLPDVLINDSGSLGNYQSQGLLTPIEPGDIKGNEDIADSDWKGSVGVDGKTYGIPFSRQAFGTFVNKEWREKLGKDVPETWADLEELATAFAKDDPDGNGKDDTYGMVVPGSTENGYLGWWASSYLWQGGGDIVADTGDGTFESAVASPENEKTVEWIRTQFCTKGNVQPGALTATTSNAPFFPEGTAGIYLTGPYVMAEYDKKLGKEKYEVIPTPAGPGGATTLAEGENIYFGAGSGKEADKKQLAEFLISPEGQEIAMTGTSQPVVRLPVNTGLDAAEVRKDDRWKVFQDSYENDAKAFPSAINFTPVRQGLAEGLNAVMADCDSDIPAALDELDTAINDELESQDVLK</sequence>
<protein>
    <submittedName>
        <fullName evidence="5">Carbohydrate ABC transporter substrate-binding protein (CUT1 family)</fullName>
    </submittedName>
</protein>
<dbReference type="GO" id="GO:0055052">
    <property type="term" value="C:ATP-binding cassette (ABC) transporter complex, substrate-binding subunit-containing"/>
    <property type="evidence" value="ECO:0007669"/>
    <property type="project" value="TreeGrafter"/>
</dbReference>
<gene>
    <name evidence="5" type="ORF">CLV63_107188</name>
</gene>
<dbReference type="Gene3D" id="3.40.190.10">
    <property type="entry name" value="Periplasmic binding protein-like II"/>
    <property type="match status" value="1"/>
</dbReference>
<accession>A0A2P8DKP2</accession>
<reference evidence="5 6" key="1">
    <citation type="submission" date="2018-03" db="EMBL/GenBank/DDBJ databases">
        <title>Genomic Encyclopedia of Archaeal and Bacterial Type Strains, Phase II (KMG-II): from individual species to whole genera.</title>
        <authorList>
            <person name="Goeker M."/>
        </authorList>
    </citation>
    <scope>NUCLEOTIDE SEQUENCE [LARGE SCALE GENOMIC DNA]</scope>
    <source>
        <strain evidence="5 6">DSM 45312</strain>
    </source>
</reference>
<dbReference type="CDD" id="cd13585">
    <property type="entry name" value="PBP2_TMBP_like"/>
    <property type="match status" value="1"/>
</dbReference>
<name>A0A2P8DKP2_9ACTN</name>
<dbReference type="GO" id="GO:1901982">
    <property type="term" value="F:maltose binding"/>
    <property type="evidence" value="ECO:0007669"/>
    <property type="project" value="TreeGrafter"/>
</dbReference>
<keyword evidence="2" id="KW-0813">Transport</keyword>
<comment type="caution">
    <text evidence="5">The sequence shown here is derived from an EMBL/GenBank/DDBJ whole genome shotgun (WGS) entry which is preliminary data.</text>
</comment>
<keyword evidence="3 4" id="KW-0732">Signal</keyword>
<evidence type="ECO:0000256" key="3">
    <source>
        <dbReference type="ARBA" id="ARBA00022729"/>
    </source>
</evidence>
<feature type="chain" id="PRO_5015183357" evidence="4">
    <location>
        <begin position="27"/>
        <end position="436"/>
    </location>
</feature>
<proteinExistence type="inferred from homology"/>
<evidence type="ECO:0000313" key="5">
    <source>
        <dbReference type="EMBL" id="PSK97795.1"/>
    </source>
</evidence>
<evidence type="ECO:0000256" key="4">
    <source>
        <dbReference type="SAM" id="SignalP"/>
    </source>
</evidence>
<dbReference type="PROSITE" id="PS51257">
    <property type="entry name" value="PROKAR_LIPOPROTEIN"/>
    <property type="match status" value="1"/>
</dbReference>
<dbReference type="AlphaFoldDB" id="A0A2P8DKP2"/>
<evidence type="ECO:0000256" key="1">
    <source>
        <dbReference type="ARBA" id="ARBA00008520"/>
    </source>
</evidence>
<comment type="similarity">
    <text evidence="1">Belongs to the bacterial solute-binding protein 1 family.</text>
</comment>
<dbReference type="GO" id="GO:0042956">
    <property type="term" value="P:maltodextrin transmembrane transport"/>
    <property type="evidence" value="ECO:0007669"/>
    <property type="project" value="TreeGrafter"/>
</dbReference>
<dbReference type="OrthoDB" id="3225049at2"/>
<keyword evidence="6" id="KW-1185">Reference proteome</keyword>
<dbReference type="EMBL" id="PYGA01000007">
    <property type="protein sequence ID" value="PSK97795.1"/>
    <property type="molecule type" value="Genomic_DNA"/>
</dbReference>